<evidence type="ECO:0000313" key="2">
    <source>
        <dbReference type="Proteomes" id="UP001239111"/>
    </source>
</evidence>
<organism evidence="1 2">
    <name type="scientific">Eretmocerus hayati</name>
    <dbReference type="NCBI Taxonomy" id="131215"/>
    <lineage>
        <taxon>Eukaryota</taxon>
        <taxon>Metazoa</taxon>
        <taxon>Ecdysozoa</taxon>
        <taxon>Arthropoda</taxon>
        <taxon>Hexapoda</taxon>
        <taxon>Insecta</taxon>
        <taxon>Pterygota</taxon>
        <taxon>Neoptera</taxon>
        <taxon>Endopterygota</taxon>
        <taxon>Hymenoptera</taxon>
        <taxon>Apocrita</taxon>
        <taxon>Proctotrupomorpha</taxon>
        <taxon>Chalcidoidea</taxon>
        <taxon>Aphelinidae</taxon>
        <taxon>Aphelininae</taxon>
        <taxon>Eretmocerus</taxon>
    </lineage>
</organism>
<accession>A0ACC2NPF0</accession>
<proteinExistence type="predicted"/>
<reference evidence="1" key="1">
    <citation type="submission" date="2023-04" db="EMBL/GenBank/DDBJ databases">
        <title>A chromosome-level genome assembly of the parasitoid wasp Eretmocerus hayati.</title>
        <authorList>
            <person name="Zhong Y."/>
            <person name="Liu S."/>
            <person name="Liu Y."/>
        </authorList>
    </citation>
    <scope>NUCLEOTIDE SEQUENCE</scope>
    <source>
        <strain evidence="1">ZJU_SS_LIU_2023</strain>
    </source>
</reference>
<dbReference type="Proteomes" id="UP001239111">
    <property type="component" value="Chromosome 3"/>
</dbReference>
<comment type="caution">
    <text evidence="1">The sequence shown here is derived from an EMBL/GenBank/DDBJ whole genome shotgun (WGS) entry which is preliminary data.</text>
</comment>
<name>A0ACC2NPF0_9HYME</name>
<sequence length="236" mass="25563">MTSPHPLSYVCIFSPTSTANGIDSIEILQDLIELTPEKFGEWFPVFGTQLKIKRLCRDGEVEQKNTLSVSHNGATSSNPAQTVLGSGAQQVLGNQGSGAVVIVGAADDQGNVAIPQHNPDPVSDTGNAKKKVYRSDKPEVVNFDLEVSGRGSLKTDDLVLLRVPHLSGAEKKFSAEFFDLFEGPYCIARQIGENAFKLVAPSNPKKNQRDIQPHERETVSFTRSVASSAVTRGNKR</sequence>
<protein>
    <submittedName>
        <fullName evidence="1">Uncharacterized protein</fullName>
    </submittedName>
</protein>
<gene>
    <name evidence="1" type="ORF">QAD02_003376</name>
</gene>
<dbReference type="EMBL" id="CM056743">
    <property type="protein sequence ID" value="KAJ8672117.1"/>
    <property type="molecule type" value="Genomic_DNA"/>
</dbReference>
<keyword evidence="2" id="KW-1185">Reference proteome</keyword>
<evidence type="ECO:0000313" key="1">
    <source>
        <dbReference type="EMBL" id="KAJ8672117.1"/>
    </source>
</evidence>